<dbReference type="EMBL" id="JAMQAW010000025">
    <property type="protein sequence ID" value="MCM2390495.1"/>
    <property type="molecule type" value="Genomic_DNA"/>
</dbReference>
<organism evidence="1 2">
    <name type="scientific">Streptomyces albipurpureus</name>
    <dbReference type="NCBI Taxonomy" id="2897419"/>
    <lineage>
        <taxon>Bacteria</taxon>
        <taxon>Bacillati</taxon>
        <taxon>Actinomycetota</taxon>
        <taxon>Actinomycetes</taxon>
        <taxon>Kitasatosporales</taxon>
        <taxon>Streptomycetaceae</taxon>
        <taxon>Streptomyces</taxon>
    </lineage>
</organism>
<comment type="caution">
    <text evidence="1">The sequence shown here is derived from an EMBL/GenBank/DDBJ whole genome shotgun (WGS) entry which is preliminary data.</text>
</comment>
<proteinExistence type="predicted"/>
<sequence>MDRDTSALCLSMTGIVRVAFPVSPTPWAVRVETPARDSVPDTDEVDCHSSSPARLAFLSV</sequence>
<gene>
    <name evidence="1" type="ORF">NBG84_19715</name>
</gene>
<evidence type="ECO:0000313" key="2">
    <source>
        <dbReference type="Proteomes" id="UP001431429"/>
    </source>
</evidence>
<protein>
    <submittedName>
        <fullName evidence="1">Uncharacterized protein</fullName>
    </submittedName>
</protein>
<name>A0ABT0UPZ2_9ACTN</name>
<reference evidence="1" key="1">
    <citation type="submission" date="2022-06" db="EMBL/GenBank/DDBJ databases">
        <title>Genome public.</title>
        <authorList>
            <person name="Sun Q."/>
        </authorList>
    </citation>
    <scope>NUCLEOTIDE SEQUENCE</scope>
    <source>
        <strain evidence="1">CWNU-1</strain>
    </source>
</reference>
<dbReference type="Proteomes" id="UP001431429">
    <property type="component" value="Unassembled WGS sequence"/>
</dbReference>
<accession>A0ABT0UPZ2</accession>
<keyword evidence="2" id="KW-1185">Reference proteome</keyword>
<evidence type="ECO:0000313" key="1">
    <source>
        <dbReference type="EMBL" id="MCM2390495.1"/>
    </source>
</evidence>
<dbReference type="RefSeq" id="WP_250920838.1">
    <property type="nucleotide sequence ID" value="NZ_JAMQAW010000025.1"/>
</dbReference>